<dbReference type="Gene3D" id="3.90.550.10">
    <property type="entry name" value="Spore Coat Polysaccharide Biosynthesis Protein SpsA, Chain A"/>
    <property type="match status" value="1"/>
</dbReference>
<dbReference type="Proteomes" id="UP000307808">
    <property type="component" value="Unassembled WGS sequence"/>
</dbReference>
<gene>
    <name evidence="3" type="ORF">FC770_16740</name>
</gene>
<sequence>MNENSQDQNFHAPVDLEDLQPLGLLLDEERGSLPYALIHGEALVACAAWALGESGVQPVDTGTTWEEIALSGEPVVLHDPLCPMTPADFIAACVLRAATEDVVVVAVRPVTDTVKTVSDGAVGETVDREDLRALASPVVLPASVVAALPDLPSVHFDQLVPALREHFTVELVPAPVQARRVANLDDVALLEALTQR</sequence>
<proteinExistence type="predicted"/>
<reference evidence="3 4" key="1">
    <citation type="submission" date="2019-04" db="EMBL/GenBank/DDBJ databases">
        <authorList>
            <person name="Dong K."/>
        </authorList>
    </citation>
    <scope>NUCLEOTIDE SEQUENCE [LARGE SCALE GENOMIC DNA]</scope>
    <source>
        <strain evidence="4">dk3543</strain>
    </source>
</reference>
<organism evidence="3 4">
    <name type="scientific">Nocardioides jishulii</name>
    <dbReference type="NCBI Taxonomy" id="2575440"/>
    <lineage>
        <taxon>Bacteria</taxon>
        <taxon>Bacillati</taxon>
        <taxon>Actinomycetota</taxon>
        <taxon>Actinomycetes</taxon>
        <taxon>Propionibacteriales</taxon>
        <taxon>Nocardioidaceae</taxon>
        <taxon>Nocardioides</taxon>
    </lineage>
</organism>
<dbReference type="OrthoDB" id="5186007at2"/>
<dbReference type="InterPro" id="IPR034683">
    <property type="entry name" value="IspD/TarI"/>
</dbReference>
<name>A0A4U2YHB5_9ACTN</name>
<dbReference type="SUPFAM" id="SSF53448">
    <property type="entry name" value="Nucleotide-diphospho-sugar transferases"/>
    <property type="match status" value="1"/>
</dbReference>
<keyword evidence="1 3" id="KW-0808">Transferase</keyword>
<dbReference type="GO" id="GO:0070567">
    <property type="term" value="F:cytidylyltransferase activity"/>
    <property type="evidence" value="ECO:0007669"/>
    <property type="project" value="InterPro"/>
</dbReference>
<comment type="caution">
    <text evidence="3">The sequence shown here is derived from an EMBL/GenBank/DDBJ whole genome shotgun (WGS) entry which is preliminary data.</text>
</comment>
<dbReference type="RefSeq" id="WP_137067470.1">
    <property type="nucleotide sequence ID" value="NZ_CP040748.1"/>
</dbReference>
<evidence type="ECO:0000256" key="1">
    <source>
        <dbReference type="ARBA" id="ARBA00022679"/>
    </source>
</evidence>
<protein>
    <submittedName>
        <fullName evidence="3">2-C-methyl-D-erythritol 4-phosphate cytidylyltransferase</fullName>
    </submittedName>
</protein>
<dbReference type="EMBL" id="SZPY01000005">
    <property type="protein sequence ID" value="TKI60437.1"/>
    <property type="molecule type" value="Genomic_DNA"/>
</dbReference>
<dbReference type="InterPro" id="IPR029044">
    <property type="entry name" value="Nucleotide-diphossugar_trans"/>
</dbReference>
<dbReference type="Pfam" id="PF01128">
    <property type="entry name" value="IspD"/>
    <property type="match status" value="1"/>
</dbReference>
<accession>A0A4U2YHB5</accession>
<keyword evidence="4" id="KW-1185">Reference proteome</keyword>
<evidence type="ECO:0000313" key="4">
    <source>
        <dbReference type="Proteomes" id="UP000307808"/>
    </source>
</evidence>
<evidence type="ECO:0000256" key="2">
    <source>
        <dbReference type="ARBA" id="ARBA00022695"/>
    </source>
</evidence>
<dbReference type="AlphaFoldDB" id="A0A4U2YHB5"/>
<keyword evidence="2 3" id="KW-0548">Nucleotidyltransferase</keyword>
<evidence type="ECO:0000313" key="3">
    <source>
        <dbReference type="EMBL" id="TKI60437.1"/>
    </source>
</evidence>